<dbReference type="KEGG" id="pbor:BSF38_05025"/>
<evidence type="ECO:0000256" key="1">
    <source>
        <dbReference type="ARBA" id="ARBA00001933"/>
    </source>
</evidence>
<dbReference type="AlphaFoldDB" id="A0A1U7CX36"/>
<dbReference type="InterPro" id="IPR015424">
    <property type="entry name" value="PyrdxlP-dep_Trfase"/>
</dbReference>
<dbReference type="EMBL" id="CP019082">
    <property type="protein sequence ID" value="APW63458.1"/>
    <property type="molecule type" value="Genomic_DNA"/>
</dbReference>
<dbReference type="Gene3D" id="3.90.1150.10">
    <property type="entry name" value="Aspartate Aminotransferase, domain 1"/>
    <property type="match status" value="1"/>
</dbReference>
<feature type="modified residue" description="N6-(pyridoxal phosphate)lysine" evidence="3">
    <location>
        <position position="209"/>
    </location>
</feature>
<dbReference type="GO" id="GO:0019346">
    <property type="term" value="P:transsulfuration"/>
    <property type="evidence" value="ECO:0007669"/>
    <property type="project" value="InterPro"/>
</dbReference>
<accession>A0A1U7CX36</accession>
<dbReference type="RefSeq" id="WP_076349795.1">
    <property type="nucleotide sequence ID" value="NZ_CP019082.1"/>
</dbReference>
<organism evidence="5 6">
    <name type="scientific">Paludisphaera borealis</name>
    <dbReference type="NCBI Taxonomy" id="1387353"/>
    <lineage>
        <taxon>Bacteria</taxon>
        <taxon>Pseudomonadati</taxon>
        <taxon>Planctomycetota</taxon>
        <taxon>Planctomycetia</taxon>
        <taxon>Isosphaerales</taxon>
        <taxon>Isosphaeraceae</taxon>
        <taxon>Paludisphaera</taxon>
    </lineage>
</organism>
<dbReference type="PANTHER" id="PTHR11808">
    <property type="entry name" value="TRANS-SULFURATION ENZYME FAMILY MEMBER"/>
    <property type="match status" value="1"/>
</dbReference>
<dbReference type="FunFam" id="3.40.640.10:FF:000046">
    <property type="entry name" value="Cystathionine gamma-lyase"/>
    <property type="match status" value="1"/>
</dbReference>
<keyword evidence="6" id="KW-1185">Reference proteome</keyword>
<dbReference type="OrthoDB" id="9780685at2"/>
<dbReference type="GO" id="GO:0016846">
    <property type="term" value="F:carbon-sulfur lyase activity"/>
    <property type="evidence" value="ECO:0007669"/>
    <property type="project" value="TreeGrafter"/>
</dbReference>
<dbReference type="GO" id="GO:0005737">
    <property type="term" value="C:cytoplasm"/>
    <property type="evidence" value="ECO:0007669"/>
    <property type="project" value="TreeGrafter"/>
</dbReference>
<keyword evidence="2 3" id="KW-0663">Pyridoxal phosphate</keyword>
<evidence type="ECO:0000313" key="6">
    <source>
        <dbReference type="Proteomes" id="UP000186309"/>
    </source>
</evidence>
<dbReference type="SUPFAM" id="SSF53383">
    <property type="entry name" value="PLP-dependent transferases"/>
    <property type="match status" value="1"/>
</dbReference>
<dbReference type="PIRSF" id="PIRSF001434">
    <property type="entry name" value="CGS"/>
    <property type="match status" value="1"/>
</dbReference>
<keyword evidence="5" id="KW-0456">Lyase</keyword>
<comment type="cofactor">
    <cofactor evidence="1 4">
        <name>pyridoxal 5'-phosphate</name>
        <dbReference type="ChEBI" id="CHEBI:597326"/>
    </cofactor>
</comment>
<dbReference type="Gene3D" id="3.40.640.10">
    <property type="entry name" value="Type I PLP-dependent aspartate aminotransferase-like (Major domain)"/>
    <property type="match status" value="1"/>
</dbReference>
<dbReference type="InterPro" id="IPR000277">
    <property type="entry name" value="Cys/Met-Metab_PyrdxlP-dep_enz"/>
</dbReference>
<evidence type="ECO:0000256" key="2">
    <source>
        <dbReference type="ARBA" id="ARBA00022898"/>
    </source>
</evidence>
<comment type="similarity">
    <text evidence="4">Belongs to the trans-sulfuration enzymes family.</text>
</comment>
<dbReference type="Pfam" id="PF01053">
    <property type="entry name" value="Cys_Met_Meta_PP"/>
    <property type="match status" value="1"/>
</dbReference>
<reference evidence="6" key="1">
    <citation type="submission" date="2016-12" db="EMBL/GenBank/DDBJ databases">
        <title>Comparative genomics of four Isosphaeraceae planctomycetes: a common pool of plasmids and glycoside hydrolase genes.</title>
        <authorList>
            <person name="Ivanova A."/>
        </authorList>
    </citation>
    <scope>NUCLEOTIDE SEQUENCE [LARGE SCALE GENOMIC DNA]</scope>
    <source>
        <strain evidence="6">PX4</strain>
    </source>
</reference>
<dbReference type="STRING" id="1387353.BSF38_05025"/>
<dbReference type="CDD" id="cd00614">
    <property type="entry name" value="CGS_like"/>
    <property type="match status" value="1"/>
</dbReference>
<dbReference type="InterPro" id="IPR015421">
    <property type="entry name" value="PyrdxlP-dep_Trfase_major"/>
</dbReference>
<evidence type="ECO:0000256" key="4">
    <source>
        <dbReference type="RuleBase" id="RU362118"/>
    </source>
</evidence>
<dbReference type="GO" id="GO:0030170">
    <property type="term" value="F:pyridoxal phosphate binding"/>
    <property type="evidence" value="ECO:0007669"/>
    <property type="project" value="InterPro"/>
</dbReference>
<sequence length="393" mass="42006">MSSQEPVADSTLCARAPEIPPSASEPVAPNIALSSVYRVKNLDDIDALNEGRLSGFFYARDGHPNAVQLGDKLARLERAEAGVVCASGMAAVAASLLALLDQADHVAISDGLYGKTTTLATRELSRFGVLHDAFDPSRLESLESAITPRTRLIVAETVSNPLLRVCDVERVGEAARKAGVPFLIDHTFAPLLCRPLELGATIVVHSLTKLIGGHSDVTLGAALGPKSLIDRIKSVASTFGQTGGPFDSWLSLRGMATLSLRVERTSQTALELAHRLESHAKVRRVFYLGLASHPDADLARRIFVRGFGAMITFDVGGRDQADRLIRSLREIPFAPSLGDVQTTLSHPCSTSHRGQDPAVLARLGITPGLVRLSVGLEDVNDLWDDLGQALHAL</sequence>
<dbReference type="EC" id="4.4.1.1" evidence="5"/>
<dbReference type="InterPro" id="IPR015422">
    <property type="entry name" value="PyrdxlP-dep_Trfase_small"/>
</dbReference>
<protein>
    <submittedName>
        <fullName evidence="5">Cystathionine gamma-lyase</fullName>
        <ecNumber evidence="5">4.4.1.1</ecNumber>
    </submittedName>
</protein>
<gene>
    <name evidence="5" type="primary">mccB</name>
    <name evidence="5" type="ORF">BSF38_05025</name>
</gene>
<dbReference type="Proteomes" id="UP000186309">
    <property type="component" value="Chromosome"/>
</dbReference>
<proteinExistence type="inferred from homology"/>
<evidence type="ECO:0000256" key="3">
    <source>
        <dbReference type="PIRSR" id="PIRSR001434-2"/>
    </source>
</evidence>
<name>A0A1U7CX36_9BACT</name>
<evidence type="ECO:0000313" key="5">
    <source>
        <dbReference type="EMBL" id="APW63458.1"/>
    </source>
</evidence>